<evidence type="ECO:0000313" key="4">
    <source>
        <dbReference type="EMBL" id="WVW82911.1"/>
    </source>
</evidence>
<feature type="compositionally biased region" description="Basic and acidic residues" evidence="1">
    <location>
        <begin position="62"/>
        <end position="76"/>
    </location>
</feature>
<dbReference type="EMBL" id="KV700382">
    <property type="protein sequence ID" value="OCF21330.1"/>
    <property type="molecule type" value="Genomic_DNA"/>
</dbReference>
<keyword evidence="2" id="KW-1133">Transmembrane helix</keyword>
<dbReference type="AlphaFoldDB" id="A0A1B9FRD0"/>
<reference evidence="4" key="4">
    <citation type="submission" date="2024-02" db="EMBL/GenBank/DDBJ databases">
        <title>Comparative genomics of Cryptococcus and Kwoniella reveals pathogenesis evolution and contrasting modes of karyotype evolution via chromosome fusion or intercentromeric recombination.</title>
        <authorList>
            <person name="Coelho M.A."/>
            <person name="David-Palma M."/>
            <person name="Shea T."/>
            <person name="Bowers K."/>
            <person name="McGinley-Smith S."/>
            <person name="Mohammad A.W."/>
            <person name="Gnirke A."/>
            <person name="Yurkov A.M."/>
            <person name="Nowrousian M."/>
            <person name="Sun S."/>
            <person name="Cuomo C.A."/>
            <person name="Heitman J."/>
        </authorList>
    </citation>
    <scope>NUCLEOTIDE SEQUENCE</scope>
    <source>
        <strain evidence="4">CBS 10118</strain>
    </source>
</reference>
<dbReference type="EMBL" id="CP144543">
    <property type="protein sequence ID" value="WVW82911.1"/>
    <property type="molecule type" value="Genomic_DNA"/>
</dbReference>
<evidence type="ECO:0000256" key="1">
    <source>
        <dbReference type="SAM" id="MobiDB-lite"/>
    </source>
</evidence>
<organism evidence="3">
    <name type="scientific">Kwoniella bestiolae CBS 10118</name>
    <dbReference type="NCBI Taxonomy" id="1296100"/>
    <lineage>
        <taxon>Eukaryota</taxon>
        <taxon>Fungi</taxon>
        <taxon>Dikarya</taxon>
        <taxon>Basidiomycota</taxon>
        <taxon>Agaricomycotina</taxon>
        <taxon>Tremellomycetes</taxon>
        <taxon>Tremellales</taxon>
        <taxon>Cryptococcaceae</taxon>
        <taxon>Kwoniella</taxon>
    </lineage>
</organism>
<keyword evidence="5" id="KW-1185">Reference proteome</keyword>
<evidence type="ECO:0000256" key="2">
    <source>
        <dbReference type="SAM" id="Phobius"/>
    </source>
</evidence>
<dbReference type="RefSeq" id="XP_019042400.1">
    <property type="nucleotide sequence ID" value="XM_019195577.1"/>
</dbReference>
<name>A0A1B9FRD0_9TREE</name>
<keyword evidence="2" id="KW-0812">Transmembrane</keyword>
<sequence>MRTNFEAPTSAVEPFKNVHGSEEALQEELEVGLREGSLAFAFPFPKLVSTTTKGEDIQGNGKNDDQVEDGKNESTQEVRGMTRRSPDSELFEILIVSLALLIMGHSIIHTHNIPGLNSPPNYTSAMWFWTEYNFLTTFQCKSCIMVIIRDDFDWDRDVGFEFIGTIAVLVVYVMLDIFMVVTIIQAVPDK</sequence>
<evidence type="ECO:0000313" key="5">
    <source>
        <dbReference type="Proteomes" id="UP000092730"/>
    </source>
</evidence>
<reference evidence="4" key="2">
    <citation type="submission" date="2013-07" db="EMBL/GenBank/DDBJ databases">
        <authorList>
            <consortium name="The Broad Institute Genome Sequencing Platform"/>
            <person name="Cuomo C."/>
            <person name="Litvintseva A."/>
            <person name="Chen Y."/>
            <person name="Heitman J."/>
            <person name="Sun S."/>
            <person name="Springer D."/>
            <person name="Dromer F."/>
            <person name="Young S.K."/>
            <person name="Zeng Q."/>
            <person name="Gargeya S."/>
            <person name="Fitzgerald M."/>
            <person name="Abouelleil A."/>
            <person name="Alvarado L."/>
            <person name="Berlin A.M."/>
            <person name="Chapman S.B."/>
            <person name="Dewar J."/>
            <person name="Goldberg J."/>
            <person name="Griggs A."/>
            <person name="Gujja S."/>
            <person name="Hansen M."/>
            <person name="Howarth C."/>
            <person name="Imamovic A."/>
            <person name="Larimer J."/>
            <person name="McCowan C."/>
            <person name="Murphy C."/>
            <person name="Pearson M."/>
            <person name="Priest M."/>
            <person name="Roberts A."/>
            <person name="Saif S."/>
            <person name="Shea T."/>
            <person name="Sykes S."/>
            <person name="Wortman J."/>
            <person name="Nusbaum C."/>
            <person name="Birren B."/>
        </authorList>
    </citation>
    <scope>NUCLEOTIDE SEQUENCE</scope>
    <source>
        <strain evidence="4">CBS 10118</strain>
    </source>
</reference>
<dbReference type="Proteomes" id="UP000092730">
    <property type="component" value="Chromosome 3"/>
</dbReference>
<feature type="transmembrane region" description="Helical" evidence="2">
    <location>
        <begin position="90"/>
        <end position="108"/>
    </location>
</feature>
<feature type="transmembrane region" description="Helical" evidence="2">
    <location>
        <begin position="162"/>
        <end position="184"/>
    </location>
</feature>
<proteinExistence type="predicted"/>
<keyword evidence="2" id="KW-0472">Membrane</keyword>
<feature type="region of interest" description="Disordered" evidence="1">
    <location>
        <begin position="52"/>
        <end position="82"/>
    </location>
</feature>
<dbReference type="GeneID" id="30213403"/>
<dbReference type="KEGG" id="kbi:30213403"/>
<gene>
    <name evidence="3" type="ORF">I302_09004</name>
    <name evidence="4" type="ORF">I302_104925</name>
</gene>
<dbReference type="VEuPathDB" id="FungiDB:I302_09004"/>
<reference evidence="3" key="1">
    <citation type="submission" date="2013-07" db="EMBL/GenBank/DDBJ databases">
        <title>The Genome Sequence of Cryptococcus bestiolae CBS10118.</title>
        <authorList>
            <consortium name="The Broad Institute Genome Sequencing Platform"/>
            <person name="Cuomo C."/>
            <person name="Litvintseva A."/>
            <person name="Chen Y."/>
            <person name="Heitman J."/>
            <person name="Sun S."/>
            <person name="Springer D."/>
            <person name="Dromer F."/>
            <person name="Young S.K."/>
            <person name="Zeng Q."/>
            <person name="Gargeya S."/>
            <person name="Fitzgerald M."/>
            <person name="Abouelleil A."/>
            <person name="Alvarado L."/>
            <person name="Berlin A.M."/>
            <person name="Chapman S.B."/>
            <person name="Dewar J."/>
            <person name="Goldberg J."/>
            <person name="Griggs A."/>
            <person name="Gujja S."/>
            <person name="Hansen M."/>
            <person name="Howarth C."/>
            <person name="Imamovic A."/>
            <person name="Larimer J."/>
            <person name="McCowan C."/>
            <person name="Murphy C."/>
            <person name="Pearson M."/>
            <person name="Priest M."/>
            <person name="Roberts A."/>
            <person name="Saif S."/>
            <person name="Shea T."/>
            <person name="Sykes S."/>
            <person name="Wortman J."/>
            <person name="Nusbaum C."/>
            <person name="Birren B."/>
        </authorList>
    </citation>
    <scope>NUCLEOTIDE SEQUENCE [LARGE SCALE GENOMIC DNA]</scope>
    <source>
        <strain evidence="3">CBS 10118</strain>
    </source>
</reference>
<protein>
    <submittedName>
        <fullName evidence="3">Uncharacterized protein</fullName>
    </submittedName>
</protein>
<reference evidence="3" key="3">
    <citation type="submission" date="2016-07" db="EMBL/GenBank/DDBJ databases">
        <title>Evolution of pathogenesis and genome organization in the Tremellales.</title>
        <authorList>
            <person name="Cuomo C."/>
            <person name="Litvintseva A."/>
            <person name="Heitman J."/>
            <person name="Chen Y."/>
            <person name="Sun S."/>
            <person name="Springer D."/>
            <person name="Dromer F."/>
            <person name="Young S."/>
            <person name="Zeng Q."/>
            <person name="Chapman S."/>
            <person name="Gujja S."/>
            <person name="Saif S."/>
            <person name="Birren B."/>
        </authorList>
    </citation>
    <scope>NUCLEOTIDE SEQUENCE</scope>
    <source>
        <strain evidence="3">CBS 10118</strain>
    </source>
</reference>
<evidence type="ECO:0000313" key="3">
    <source>
        <dbReference type="EMBL" id="OCF21330.1"/>
    </source>
</evidence>
<accession>A0A1B9FRD0</accession>